<gene>
    <name evidence="2" type="ORF">SAMN04489723_1353</name>
</gene>
<feature type="transmembrane region" description="Helical" evidence="1">
    <location>
        <begin position="197"/>
        <end position="218"/>
    </location>
</feature>
<keyword evidence="1" id="KW-1133">Transmembrane helix</keyword>
<sequence>MEKIKSKSFLLFWSLLGLGAMIAIWFLPWRFQVNDDEIMMWLVSGAYTGTPEPYAVFIHPLLSRIFSVLYTLSPAVPWYPLTWFLVIYLGYLVFLKQVVTIERTFWSRLIWTLFLFGFFVHFLFFLQFTIVAAFAISAGLASRLVSSKEDVEMKWYKAYPADILILAGILIRQEVPMLLFAGVLFLNFLIIRDKRMYRLLIMPVLLFLLFSSISHFMVNQEFQKQNQLRSQVFDHPVLQLHKQDFKDSHLELYHFSNGLIEFQNDSGLANKLEQWKVLLDQERSRQFTFSATLTALYTFIEHEVYLITIVLIFIAYTVSWKYKSQLIILVFLSTVLVVLSPFYLIKVQIYIIVFLLYFLISLILPHPDFSKELTLKGGALVLVLGICFHFYSYTKSSENIPSGQKLKSQLESLKAAGIEEVVLIAAGEVYHELVFENPLPFRVLGWPTLLNSGETNDMKRAYLVDSATYSSNAVYFKDMEPQPSIGDQVLLISN</sequence>
<keyword evidence="1" id="KW-0812">Transmembrane</keyword>
<keyword evidence="1" id="KW-0472">Membrane</keyword>
<name>A0A1I1CG85_9BACT</name>
<dbReference type="EMBL" id="FOKK01000035">
    <property type="protein sequence ID" value="SFB61477.1"/>
    <property type="molecule type" value="Genomic_DNA"/>
</dbReference>
<keyword evidence="3" id="KW-1185">Reference proteome</keyword>
<proteinExistence type="predicted"/>
<dbReference type="RefSeq" id="WP_092902069.1">
    <property type="nucleotide sequence ID" value="NZ_FOKK01000035.1"/>
</dbReference>
<reference evidence="2 3" key="1">
    <citation type="submission" date="2016-10" db="EMBL/GenBank/DDBJ databases">
        <authorList>
            <person name="de Groot N.N."/>
        </authorList>
    </citation>
    <scope>NUCLEOTIDE SEQUENCE [LARGE SCALE GENOMIC DNA]</scope>
    <source>
        <strain evidence="2 3">DSM 23399</strain>
    </source>
</reference>
<feature type="transmembrane region" description="Helical" evidence="1">
    <location>
        <begin position="111"/>
        <end position="136"/>
    </location>
</feature>
<feature type="transmembrane region" description="Helical" evidence="1">
    <location>
        <begin position="302"/>
        <end position="319"/>
    </location>
</feature>
<feature type="transmembrane region" description="Helical" evidence="1">
    <location>
        <begin position="9"/>
        <end position="31"/>
    </location>
</feature>
<dbReference type="AlphaFoldDB" id="A0A1I1CG85"/>
<feature type="transmembrane region" description="Helical" evidence="1">
    <location>
        <begin position="163"/>
        <end position="190"/>
    </location>
</feature>
<evidence type="ECO:0000256" key="1">
    <source>
        <dbReference type="SAM" id="Phobius"/>
    </source>
</evidence>
<evidence type="ECO:0000313" key="2">
    <source>
        <dbReference type="EMBL" id="SFB61477.1"/>
    </source>
</evidence>
<feature type="transmembrane region" description="Helical" evidence="1">
    <location>
        <begin position="349"/>
        <end position="366"/>
    </location>
</feature>
<evidence type="ECO:0000313" key="3">
    <source>
        <dbReference type="Proteomes" id="UP000198790"/>
    </source>
</evidence>
<feature type="transmembrane region" description="Helical" evidence="1">
    <location>
        <begin position="78"/>
        <end position="99"/>
    </location>
</feature>
<dbReference type="STRING" id="237018.SAMN04489723_1353"/>
<evidence type="ECO:0008006" key="4">
    <source>
        <dbReference type="Google" id="ProtNLM"/>
    </source>
</evidence>
<feature type="transmembrane region" description="Helical" evidence="1">
    <location>
        <begin position="326"/>
        <end position="343"/>
    </location>
</feature>
<dbReference type="Proteomes" id="UP000198790">
    <property type="component" value="Unassembled WGS sequence"/>
</dbReference>
<dbReference type="OrthoDB" id="817762at2"/>
<feature type="transmembrane region" description="Helical" evidence="1">
    <location>
        <begin position="373"/>
        <end position="391"/>
    </location>
</feature>
<organism evidence="2 3">
    <name type="scientific">Algoriphagus aquimarinus</name>
    <dbReference type="NCBI Taxonomy" id="237018"/>
    <lineage>
        <taxon>Bacteria</taxon>
        <taxon>Pseudomonadati</taxon>
        <taxon>Bacteroidota</taxon>
        <taxon>Cytophagia</taxon>
        <taxon>Cytophagales</taxon>
        <taxon>Cyclobacteriaceae</taxon>
        <taxon>Algoriphagus</taxon>
    </lineage>
</organism>
<protein>
    <recommendedName>
        <fullName evidence="4">Glycosyltransferase RgtA/B/C/D-like domain-containing protein</fullName>
    </recommendedName>
</protein>
<accession>A0A1I1CG85</accession>